<dbReference type="HOGENOM" id="CLU_2995971_0_0_1"/>
<dbReference type="AGR" id="MGI:2140767"/>
<dbReference type="MGI" id="MGI:2140767">
    <property type="gene designation" value="Rell1"/>
</dbReference>
<feature type="chain" id="PRO_5003608308" evidence="1">
    <location>
        <begin position="24"/>
        <end position="57"/>
    </location>
</feature>
<dbReference type="Bgee" id="ENSMUSG00000047881">
    <property type="expression patterns" value="Expressed in parotid gland and 251 other cell types or tissues"/>
</dbReference>
<dbReference type="VEuPathDB" id="HostDB:ENSMUSG00000047881"/>
<evidence type="ECO:0000256" key="1">
    <source>
        <dbReference type="SAM" id="SignalP"/>
    </source>
</evidence>
<evidence type="ECO:0000313" key="4">
    <source>
        <dbReference type="Proteomes" id="UP000000589"/>
    </source>
</evidence>
<reference evidence="2" key="3">
    <citation type="submission" date="2025-08" db="UniProtKB">
        <authorList>
            <consortium name="Ensembl"/>
        </authorList>
    </citation>
    <scope>IDENTIFICATION</scope>
    <source>
        <strain evidence="2">C57BL/6J</strain>
    </source>
</reference>
<keyword evidence="1" id="KW-0732">Signal</keyword>
<reference evidence="2" key="4">
    <citation type="submission" date="2025-09" db="UniProtKB">
        <authorList>
            <consortium name="Ensembl"/>
        </authorList>
    </citation>
    <scope>IDENTIFICATION</scope>
    <source>
        <strain evidence="2">C57BL/6J</strain>
    </source>
</reference>
<sequence>MALWGLPGSAVLAASVFVGGAVSSPLVAADTYTICVVLKLFTCTRGSSAREGAFTRL</sequence>
<dbReference type="AlphaFoldDB" id="H7BX61"/>
<dbReference type="GeneTree" id="ENSGT00940000159709"/>
<reference evidence="2 4" key="1">
    <citation type="journal article" date="2009" name="PLoS Biol.">
        <title>Lineage-specific biology revealed by a finished genome assembly of the mouse.</title>
        <authorList>
            <consortium name="Mouse Genome Sequencing Consortium"/>
            <person name="Church D.M."/>
            <person name="Goodstadt L."/>
            <person name="Hillier L.W."/>
            <person name="Zody M.C."/>
            <person name="Goldstein S."/>
            <person name="She X."/>
            <person name="Bult C.J."/>
            <person name="Agarwala R."/>
            <person name="Cherry J.L."/>
            <person name="DiCuccio M."/>
            <person name="Hlavina W."/>
            <person name="Kapustin Y."/>
            <person name="Meric P."/>
            <person name="Maglott D."/>
            <person name="Birtle Z."/>
            <person name="Marques A.C."/>
            <person name="Graves T."/>
            <person name="Zhou S."/>
            <person name="Teague B."/>
            <person name="Potamousis K."/>
            <person name="Churas C."/>
            <person name="Place M."/>
            <person name="Herschleb J."/>
            <person name="Runnheim R."/>
            <person name="Forrest D."/>
            <person name="Amos-Landgraf J."/>
            <person name="Schwartz D.C."/>
            <person name="Cheng Z."/>
            <person name="Lindblad-Toh K."/>
            <person name="Eichler E.E."/>
            <person name="Ponting C.P."/>
        </authorList>
    </citation>
    <scope>NUCLEOTIDE SEQUENCE [LARGE SCALE GENOMIC DNA]</scope>
    <source>
        <strain evidence="2 4">C57BL/6J</strain>
    </source>
</reference>
<gene>
    <name evidence="2 3" type="primary">Rell1</name>
</gene>
<evidence type="ECO:0000313" key="2">
    <source>
        <dbReference type="Ensembl" id="ENSMUSP00000084585.7"/>
    </source>
</evidence>
<feature type="signal peptide" evidence="1">
    <location>
        <begin position="1"/>
        <end position="23"/>
    </location>
</feature>
<evidence type="ECO:0000313" key="3">
    <source>
        <dbReference type="MGI" id="MGI:2140767"/>
    </source>
</evidence>
<name>H7BX61_MOUSE</name>
<keyword evidence="4" id="KW-1185">Reference proteome</keyword>
<reference evidence="2 4" key="2">
    <citation type="journal article" date="2011" name="PLoS Biol.">
        <title>Modernizing reference genome assemblies.</title>
        <authorList>
            <person name="Church D.M."/>
            <person name="Schneider V.A."/>
            <person name="Graves T."/>
            <person name="Auger K."/>
            <person name="Cunningham F."/>
            <person name="Bouk N."/>
            <person name="Chen H.C."/>
            <person name="Agarwala R."/>
            <person name="McLaren W.M."/>
            <person name="Ritchie G.R."/>
            <person name="Albracht D."/>
            <person name="Kremitzki M."/>
            <person name="Rock S."/>
            <person name="Kotkiewicz H."/>
            <person name="Kremitzki C."/>
            <person name="Wollam A."/>
            <person name="Trani L."/>
            <person name="Fulton L."/>
            <person name="Fulton R."/>
            <person name="Matthews L."/>
            <person name="Whitehead S."/>
            <person name="Chow W."/>
            <person name="Torrance J."/>
            <person name="Dunn M."/>
            <person name="Harden G."/>
            <person name="Threadgold G."/>
            <person name="Wood J."/>
            <person name="Collins J."/>
            <person name="Heath P."/>
            <person name="Griffiths G."/>
            <person name="Pelan S."/>
            <person name="Grafham D."/>
            <person name="Eichler E.E."/>
            <person name="Weinstock G."/>
            <person name="Mardis E.R."/>
            <person name="Wilson R.K."/>
            <person name="Howe K."/>
            <person name="Flicek P."/>
            <person name="Hubbard T."/>
        </authorList>
    </citation>
    <scope>NUCLEOTIDE SEQUENCE [LARGE SCALE GENOMIC DNA]</scope>
    <source>
        <strain evidence="2 4">C57BL/6J</strain>
    </source>
</reference>
<proteinExistence type="predicted"/>
<dbReference type="Proteomes" id="UP000000589">
    <property type="component" value="Chromosome 5"/>
</dbReference>
<protein>
    <submittedName>
        <fullName evidence="2">RELT-like 1</fullName>
    </submittedName>
</protein>
<dbReference type="Ensembl" id="ENSMUST00000087327.13">
    <property type="protein sequence ID" value="ENSMUSP00000084585.7"/>
    <property type="gene ID" value="ENSMUSG00000047881.15"/>
</dbReference>
<dbReference type="ExpressionAtlas" id="H7BX61">
    <property type="expression patterns" value="baseline and differential"/>
</dbReference>
<accession>H7BX61</accession>
<organism evidence="2 4">
    <name type="scientific">Mus musculus</name>
    <name type="common">Mouse</name>
    <dbReference type="NCBI Taxonomy" id="10090"/>
    <lineage>
        <taxon>Eukaryota</taxon>
        <taxon>Metazoa</taxon>
        <taxon>Chordata</taxon>
        <taxon>Craniata</taxon>
        <taxon>Vertebrata</taxon>
        <taxon>Euteleostomi</taxon>
        <taxon>Mammalia</taxon>
        <taxon>Eutheria</taxon>
        <taxon>Euarchontoglires</taxon>
        <taxon>Glires</taxon>
        <taxon>Rodentia</taxon>
        <taxon>Myomorpha</taxon>
        <taxon>Muroidea</taxon>
        <taxon>Muridae</taxon>
        <taxon>Murinae</taxon>
        <taxon>Mus</taxon>
        <taxon>Mus</taxon>
    </lineage>
</organism>
<dbReference type="Antibodypedia" id="2874">
    <property type="antibodies" value="12 antibodies from 7 providers"/>
</dbReference>